<dbReference type="PROSITE" id="PS00687">
    <property type="entry name" value="ALDEHYDE_DEHYDR_GLU"/>
    <property type="match status" value="1"/>
</dbReference>
<gene>
    <name evidence="8" type="ORF">BCF44_10768</name>
</gene>
<dbReference type="EMBL" id="QUNO01000007">
    <property type="protein sequence ID" value="REH45936.1"/>
    <property type="molecule type" value="Genomic_DNA"/>
</dbReference>
<dbReference type="AlphaFoldDB" id="A0A3E0HIA5"/>
<dbReference type="Gene3D" id="3.40.605.10">
    <property type="entry name" value="Aldehyde Dehydrogenase, Chain A, domain 1"/>
    <property type="match status" value="1"/>
</dbReference>
<keyword evidence="9" id="KW-1185">Reference proteome</keyword>
<comment type="similarity">
    <text evidence="1 3 6">Belongs to the aldehyde dehydrogenase family.</text>
</comment>
<dbReference type="Pfam" id="PF00171">
    <property type="entry name" value="Aldedh"/>
    <property type="match status" value="1"/>
</dbReference>
<dbReference type="Gene3D" id="3.40.309.10">
    <property type="entry name" value="Aldehyde Dehydrogenase, Chain A, domain 2"/>
    <property type="match status" value="1"/>
</dbReference>
<evidence type="ECO:0000259" key="7">
    <source>
        <dbReference type="Pfam" id="PF00171"/>
    </source>
</evidence>
<reference evidence="8 9" key="1">
    <citation type="submission" date="2018-08" db="EMBL/GenBank/DDBJ databases">
        <title>Genomic Encyclopedia of Archaeal and Bacterial Type Strains, Phase II (KMG-II): from individual species to whole genera.</title>
        <authorList>
            <person name="Goeker M."/>
        </authorList>
    </citation>
    <scope>NUCLEOTIDE SEQUENCE [LARGE SCALE GENOMIC DNA]</scope>
    <source>
        <strain evidence="8 9">DSM 45791</strain>
    </source>
</reference>
<feature type="active site" evidence="4 5">
    <location>
        <position position="233"/>
    </location>
</feature>
<evidence type="ECO:0000313" key="8">
    <source>
        <dbReference type="EMBL" id="REH45936.1"/>
    </source>
</evidence>
<dbReference type="GO" id="GO:0016620">
    <property type="term" value="F:oxidoreductase activity, acting on the aldehyde or oxo group of donors, NAD or NADP as acceptor"/>
    <property type="evidence" value="ECO:0007669"/>
    <property type="project" value="InterPro"/>
</dbReference>
<evidence type="ECO:0000256" key="2">
    <source>
        <dbReference type="ARBA" id="ARBA00023002"/>
    </source>
</evidence>
<evidence type="ECO:0000256" key="5">
    <source>
        <dbReference type="PROSITE-ProRule" id="PRU10007"/>
    </source>
</evidence>
<dbReference type="InterPro" id="IPR029510">
    <property type="entry name" value="Ald_DH_CS_GLU"/>
</dbReference>
<feature type="domain" description="Aldehyde dehydrogenase" evidence="7">
    <location>
        <begin position="5"/>
        <end position="453"/>
    </location>
</feature>
<dbReference type="InterPro" id="IPR015590">
    <property type="entry name" value="Aldehyde_DH_dom"/>
</dbReference>
<dbReference type="InterPro" id="IPR016162">
    <property type="entry name" value="Ald_DH_N"/>
</dbReference>
<evidence type="ECO:0000256" key="4">
    <source>
        <dbReference type="PIRSR" id="PIRSR036492-1"/>
    </source>
</evidence>
<dbReference type="InterPro" id="IPR016161">
    <property type="entry name" value="Ald_DH/histidinol_DH"/>
</dbReference>
<keyword evidence="2 3" id="KW-0560">Oxidoreductase</keyword>
<dbReference type="PIRSF" id="PIRSF036492">
    <property type="entry name" value="ALDH"/>
    <property type="match status" value="1"/>
</dbReference>
<dbReference type="GO" id="GO:0006081">
    <property type="term" value="P:aldehyde metabolic process"/>
    <property type="evidence" value="ECO:0007669"/>
    <property type="project" value="InterPro"/>
</dbReference>
<dbReference type="Proteomes" id="UP000256269">
    <property type="component" value="Unassembled WGS sequence"/>
</dbReference>
<dbReference type="InterPro" id="IPR012394">
    <property type="entry name" value="Aldehyde_DH_NAD(P)"/>
</dbReference>
<proteinExistence type="inferred from homology"/>
<evidence type="ECO:0000313" key="9">
    <source>
        <dbReference type="Proteomes" id="UP000256269"/>
    </source>
</evidence>
<evidence type="ECO:0000256" key="1">
    <source>
        <dbReference type="ARBA" id="ARBA00009986"/>
    </source>
</evidence>
<evidence type="ECO:0000256" key="3">
    <source>
        <dbReference type="PIRNR" id="PIRNR036492"/>
    </source>
</evidence>
<protein>
    <recommendedName>
        <fullName evidence="3">Aldehyde dehydrogenase</fullName>
    </recommendedName>
</protein>
<organism evidence="8 9">
    <name type="scientific">Kutzneria buriramensis</name>
    <dbReference type="NCBI Taxonomy" id="1045776"/>
    <lineage>
        <taxon>Bacteria</taxon>
        <taxon>Bacillati</taxon>
        <taxon>Actinomycetota</taxon>
        <taxon>Actinomycetes</taxon>
        <taxon>Pseudonocardiales</taxon>
        <taxon>Pseudonocardiaceae</taxon>
        <taxon>Kutzneria</taxon>
    </lineage>
</organism>
<dbReference type="OrthoDB" id="6882680at2"/>
<dbReference type="InterPro" id="IPR016163">
    <property type="entry name" value="Ald_DH_C"/>
</dbReference>
<accession>A0A3E0HIA5</accession>
<evidence type="ECO:0000256" key="6">
    <source>
        <dbReference type="RuleBase" id="RU003345"/>
    </source>
</evidence>
<dbReference type="RefSeq" id="WP_116176112.1">
    <property type="nucleotide sequence ID" value="NZ_CP144375.1"/>
</dbReference>
<dbReference type="CDD" id="cd07099">
    <property type="entry name" value="ALDH_DDALDH"/>
    <property type="match status" value="1"/>
</dbReference>
<dbReference type="SUPFAM" id="SSF53720">
    <property type="entry name" value="ALDH-like"/>
    <property type="match status" value="1"/>
</dbReference>
<comment type="caution">
    <text evidence="8">The sequence shown here is derived from an EMBL/GenBank/DDBJ whole genome shotgun (WGS) entry which is preliminary data.</text>
</comment>
<name>A0A3E0HIA5_9PSEU</name>
<feature type="active site" evidence="4">
    <location>
        <position position="267"/>
    </location>
</feature>
<sequence>MTTGFEVRNPGTGDLAGEYPVHTAADVQAAVARARGAAAWWGGLTFAERAERLAKFRGVMARRTQQLAGLMHNEMGKPHSDAALEVALSLDHIAWAAKNAPKVLGRRRAGVGMLTANQRATVEYKPLGVIGVIGPWNYPVFTPLGSIVYALAAGNAVVFKPSEFTPGTGAWLVDAFNQVVPEHPVVQLVTGDGSTGAALCRSAVDKIAFTGSTATAAKVMAACAERLTPLVAECGGKDAFIVDEDADLDAAADAAVWAGMANAGQSCIGTERLYVHAAVYDEFLAKLLAVAGEQRAGSDPDAKIGPITMPSQLEVIRSHIGDALARGGRAVLGGLNAITGQVVQPTVLVDVPEDSVAVTEETFGPTLTVTRVRDRDEAVALANATGYGLGAVVYSARHGNEIADRLRCGMVAVNGVFNYPQIPSLPFGGVGKSGFGRIHGPDGLREFCYAQSVARQRFSGPLALTTFGRTAKSDALVGKIMTLLHGRH</sequence>
<dbReference type="PANTHER" id="PTHR11699">
    <property type="entry name" value="ALDEHYDE DEHYDROGENASE-RELATED"/>
    <property type="match status" value="1"/>
</dbReference>